<evidence type="ECO:0008006" key="8">
    <source>
        <dbReference type="Google" id="ProtNLM"/>
    </source>
</evidence>
<keyword evidence="4" id="KW-0472">Membrane</keyword>
<keyword evidence="7" id="KW-1185">Reference proteome</keyword>
<comment type="caution">
    <text evidence="6">The sequence shown here is derived from an EMBL/GenBank/DDBJ whole genome shotgun (WGS) entry which is preliminary data.</text>
</comment>
<proteinExistence type="predicted"/>
<sequence>MSDDYLSKPLSLSGSTGYDDAKPTRSSNSTAASSTFGAPISPYLNYDPRFLQQAQPEFIFPEGATKQRGRFELSFSQIGTSVMIGAGIGGVAGFYNGMRTTKALQQTGKLWRTQMVNHVMKQGSGTANTLGVLAVMYSSFGVLLQFARGEDDDINTVLAGTATGFLYKSTAGLRKCALGGAVGLGVTSLYCLFQLARTNAASNGNSGMKFL</sequence>
<gene>
    <name evidence="6" type="ORF">FF38_01374</name>
</gene>
<evidence type="ECO:0000313" key="7">
    <source>
        <dbReference type="Proteomes" id="UP000037069"/>
    </source>
</evidence>
<evidence type="ECO:0000313" key="6">
    <source>
        <dbReference type="EMBL" id="KNC26656.1"/>
    </source>
</evidence>
<evidence type="ECO:0000256" key="2">
    <source>
        <dbReference type="ARBA" id="ARBA00022692"/>
    </source>
</evidence>
<dbReference type="STRING" id="7375.A0A0L0C316"/>
<comment type="subcellular location">
    <subcellularLocation>
        <location evidence="1">Membrane</location>
        <topology evidence="1">Multi-pass membrane protein</topology>
    </subcellularLocation>
</comment>
<dbReference type="GO" id="GO:0008320">
    <property type="term" value="F:protein transmembrane transporter activity"/>
    <property type="evidence" value="ECO:0007669"/>
    <property type="project" value="TreeGrafter"/>
</dbReference>
<dbReference type="OrthoDB" id="159299at2759"/>
<dbReference type="Proteomes" id="UP000037069">
    <property type="component" value="Unassembled WGS sequence"/>
</dbReference>
<evidence type="ECO:0000256" key="1">
    <source>
        <dbReference type="ARBA" id="ARBA00004141"/>
    </source>
</evidence>
<dbReference type="Pfam" id="PF02466">
    <property type="entry name" value="Tim17"/>
    <property type="match status" value="1"/>
</dbReference>
<evidence type="ECO:0000256" key="3">
    <source>
        <dbReference type="ARBA" id="ARBA00022989"/>
    </source>
</evidence>
<evidence type="ECO:0000256" key="4">
    <source>
        <dbReference type="ARBA" id="ARBA00023136"/>
    </source>
</evidence>
<keyword evidence="3" id="KW-1133">Transmembrane helix</keyword>
<evidence type="ECO:0000256" key="5">
    <source>
        <dbReference type="SAM" id="MobiDB-lite"/>
    </source>
</evidence>
<dbReference type="PANTHER" id="PTHR15371:SF0">
    <property type="entry name" value="SD19278P"/>
    <property type="match status" value="1"/>
</dbReference>
<organism evidence="6 7">
    <name type="scientific">Lucilia cuprina</name>
    <name type="common">Green bottle fly</name>
    <name type="synonym">Australian sheep blowfly</name>
    <dbReference type="NCBI Taxonomy" id="7375"/>
    <lineage>
        <taxon>Eukaryota</taxon>
        <taxon>Metazoa</taxon>
        <taxon>Ecdysozoa</taxon>
        <taxon>Arthropoda</taxon>
        <taxon>Hexapoda</taxon>
        <taxon>Insecta</taxon>
        <taxon>Pterygota</taxon>
        <taxon>Neoptera</taxon>
        <taxon>Endopterygota</taxon>
        <taxon>Diptera</taxon>
        <taxon>Brachycera</taxon>
        <taxon>Muscomorpha</taxon>
        <taxon>Oestroidea</taxon>
        <taxon>Calliphoridae</taxon>
        <taxon>Luciliinae</taxon>
        <taxon>Lucilia</taxon>
    </lineage>
</organism>
<dbReference type="GO" id="GO:0030150">
    <property type="term" value="P:protein import into mitochondrial matrix"/>
    <property type="evidence" value="ECO:0007669"/>
    <property type="project" value="TreeGrafter"/>
</dbReference>
<name>A0A0L0C316_LUCCU</name>
<dbReference type="PANTHER" id="PTHR15371">
    <property type="entry name" value="TIM23"/>
    <property type="match status" value="1"/>
</dbReference>
<dbReference type="InterPro" id="IPR045238">
    <property type="entry name" value="Tim23-like"/>
</dbReference>
<accession>A0A0L0C316</accession>
<dbReference type="AlphaFoldDB" id="A0A0L0C316"/>
<dbReference type="OMA" id="DNDNIWS"/>
<keyword evidence="2" id="KW-0812">Transmembrane</keyword>
<reference evidence="6 7" key="1">
    <citation type="journal article" date="2015" name="Nat. Commun.">
        <title>Lucilia cuprina genome unlocks parasitic fly biology to underpin future interventions.</title>
        <authorList>
            <person name="Anstead C.A."/>
            <person name="Korhonen P.K."/>
            <person name="Young N.D."/>
            <person name="Hall R.S."/>
            <person name="Jex A.R."/>
            <person name="Murali S.C."/>
            <person name="Hughes D.S."/>
            <person name="Lee S.F."/>
            <person name="Perry T."/>
            <person name="Stroehlein A.J."/>
            <person name="Ansell B.R."/>
            <person name="Breugelmans B."/>
            <person name="Hofmann A."/>
            <person name="Qu J."/>
            <person name="Dugan S."/>
            <person name="Lee S.L."/>
            <person name="Chao H."/>
            <person name="Dinh H."/>
            <person name="Han Y."/>
            <person name="Doddapaneni H.V."/>
            <person name="Worley K.C."/>
            <person name="Muzny D.M."/>
            <person name="Ioannidis P."/>
            <person name="Waterhouse R.M."/>
            <person name="Zdobnov E.M."/>
            <person name="James P.J."/>
            <person name="Bagnall N.H."/>
            <person name="Kotze A.C."/>
            <person name="Gibbs R.A."/>
            <person name="Richards S."/>
            <person name="Batterham P."/>
            <person name="Gasser R.B."/>
        </authorList>
    </citation>
    <scope>NUCLEOTIDE SEQUENCE [LARGE SCALE GENOMIC DNA]</scope>
    <source>
        <strain evidence="6 7">LS</strain>
        <tissue evidence="6">Full body</tissue>
    </source>
</reference>
<feature type="region of interest" description="Disordered" evidence="5">
    <location>
        <begin position="1"/>
        <end position="34"/>
    </location>
</feature>
<dbReference type="EMBL" id="JRES01000973">
    <property type="protein sequence ID" value="KNC26656.1"/>
    <property type="molecule type" value="Genomic_DNA"/>
</dbReference>
<protein>
    <recommendedName>
        <fullName evidence="8">Mitochondrial import inner membrane translocase subunit Tim23</fullName>
    </recommendedName>
</protein>
<dbReference type="GO" id="GO:0005744">
    <property type="term" value="C:TIM23 mitochondrial import inner membrane translocase complex"/>
    <property type="evidence" value="ECO:0007669"/>
    <property type="project" value="TreeGrafter"/>
</dbReference>